<proteinExistence type="predicted"/>
<dbReference type="AlphaFoldDB" id="A0A5S6R0J1"/>
<accession>A0A5S6R0J1</accession>
<evidence type="ECO:0000313" key="1">
    <source>
        <dbReference type="Proteomes" id="UP000046395"/>
    </source>
</evidence>
<sequence>MCANRISSINQQNNDDLEGALMHSTRLLVVALLCILNLSRGARKREPRITTCGSKDHMGFNLLAVNVTNEKGHTTYPINLNQRTIINLVIDNLGDRIDSISSRAQMSRKVSIMGYKTTVPIPVGSLIKQKVDECKLCPIQAGINVLPIVINIKKYELLKKIPLSGEYVLNIQIEDGKNENKLLFCGEVELEIA</sequence>
<reference evidence="2" key="1">
    <citation type="submission" date="2019-12" db="UniProtKB">
        <authorList>
            <consortium name="WormBaseParasite"/>
        </authorList>
    </citation>
    <scope>IDENTIFICATION</scope>
</reference>
<name>A0A5S6R0J1_TRIMR</name>
<dbReference type="Proteomes" id="UP000046395">
    <property type="component" value="Unassembled WGS sequence"/>
</dbReference>
<protein>
    <submittedName>
        <fullName evidence="2">MD-2-related lipid-recognition domain-containing protein</fullName>
    </submittedName>
</protein>
<keyword evidence="1" id="KW-1185">Reference proteome</keyword>
<evidence type="ECO:0000313" key="2">
    <source>
        <dbReference type="WBParaSite" id="TMUE_3000012682.1"/>
    </source>
</evidence>
<organism evidence="1 2">
    <name type="scientific">Trichuris muris</name>
    <name type="common">Mouse whipworm</name>
    <dbReference type="NCBI Taxonomy" id="70415"/>
    <lineage>
        <taxon>Eukaryota</taxon>
        <taxon>Metazoa</taxon>
        <taxon>Ecdysozoa</taxon>
        <taxon>Nematoda</taxon>
        <taxon>Enoplea</taxon>
        <taxon>Dorylaimia</taxon>
        <taxon>Trichinellida</taxon>
        <taxon>Trichuridae</taxon>
        <taxon>Trichuris</taxon>
    </lineage>
</organism>
<dbReference type="WBParaSite" id="TMUE_3000012682.1">
    <property type="protein sequence ID" value="TMUE_3000012682.1"/>
    <property type="gene ID" value="WBGene00292470"/>
</dbReference>